<gene>
    <name evidence="5" type="primary">traC</name>
    <name evidence="5" type="ORF">KEBURONENSIS_01819</name>
    <name evidence="6" type="ORF">KEBURONENSIS_01821</name>
</gene>
<evidence type="ECO:0000313" key="7">
    <source>
        <dbReference type="Proteomes" id="UP000215450"/>
    </source>
</evidence>
<dbReference type="EC" id="2.7.7.-" evidence="5"/>
<dbReference type="InterPro" id="IPR006171">
    <property type="entry name" value="TOPRIM_dom"/>
</dbReference>
<dbReference type="EMBL" id="FXUV02000047">
    <property type="protein sequence ID" value="SNB80064.1"/>
    <property type="molecule type" value="Genomic_DNA"/>
</dbReference>
<dbReference type="InterPro" id="IPR034154">
    <property type="entry name" value="TOPRIM_DnaG/twinkle"/>
</dbReference>
<evidence type="ECO:0000313" key="6">
    <source>
        <dbReference type="EMBL" id="SNB80064.1"/>
    </source>
</evidence>
<feature type="domain" description="Primase C-terminal 2" evidence="2">
    <location>
        <begin position="7"/>
        <end position="77"/>
    </location>
</feature>
<dbReference type="Pfam" id="PF08707">
    <property type="entry name" value="PriCT_2"/>
    <property type="match status" value="1"/>
</dbReference>
<feature type="region of interest" description="Disordered" evidence="1">
    <location>
        <begin position="719"/>
        <end position="854"/>
    </location>
</feature>
<evidence type="ECO:0000259" key="4">
    <source>
        <dbReference type="Pfam" id="PF18821"/>
    </source>
</evidence>
<feature type="compositionally biased region" description="Low complexity" evidence="1">
    <location>
        <begin position="761"/>
        <end position="776"/>
    </location>
</feature>
<dbReference type="EMBL" id="FXUV01000043">
    <property type="protein sequence ID" value="SMQ13077.1"/>
    <property type="molecule type" value="Genomic_DNA"/>
</dbReference>
<dbReference type="Proteomes" id="UP000215450">
    <property type="component" value="Unassembled WGS sequence"/>
</dbReference>
<organism evidence="5">
    <name type="scientific">Kingella negevensis</name>
    <dbReference type="NCBI Taxonomy" id="1522312"/>
    <lineage>
        <taxon>Bacteria</taxon>
        <taxon>Pseudomonadati</taxon>
        <taxon>Pseudomonadota</taxon>
        <taxon>Betaproteobacteria</taxon>
        <taxon>Neisseriales</taxon>
        <taxon>Neisseriaceae</taxon>
        <taxon>Kingella</taxon>
    </lineage>
</organism>
<proteinExistence type="predicted"/>
<keyword evidence="7" id="KW-1185">Reference proteome</keyword>
<dbReference type="Pfam" id="PF18821">
    <property type="entry name" value="LPD7"/>
    <property type="match status" value="1"/>
</dbReference>
<feature type="domain" description="Large polyvalent protein-associated" evidence="4">
    <location>
        <begin position="858"/>
        <end position="953"/>
    </location>
</feature>
<sequence>MSDYEEIRKALTHLDANDRDFWVRMGAAVKDELGEDGFELWDEWSRQSDTYKPNDAKAVWKSLKQGHIHIGTLFYHARENGYRPDKPYTPPSAEELAKRAQAAQEKQRAEAERIAKDHAKAAKTAYGIWKNASPADPNHAYAKNKGLGLSEAAMNAIRQNEYNGKKQLIIPLYSDKKLVNVQTIDEDGNKSFLSGGQKQGAYTVIGDFRQHQNGVILAEGYATAASVHQATGKPVIVAFDAGNLKAVSEKLVNVLPENVPVYFAADNDPKETGLVKAQAAAQIWGERAQIAMPTFSAKQIDEYQAEHGKFDSHGNENVPTDFNDLHKLAGIEAVRETFGIEPEPYIIETETDIELNRQPESEIKSEIEQHGADIMQEHDKPDVPREELLKNNYWRVQNGYDPLPENDQQPEQTTYSADNPYAQWAEHDDEVRHNADSWEMRTPLTNERLAHFNQQAEQYGFTTRIESSSGELGVFQADKWVNETYHVEIDGQFKNHGSMATYEAAHDFTMSFHENDEIVHYVYTNHLDDALQQANDFLQNPAEWIKEQDLKMQAEAMQPENAPPEYDYMPEYSSDDNELPPYYPPEYFEQLSTEPPTATSEKDVAVSVSEQEEQPEKIVSEYAKQMISELSQQHGWTQGGEDRAYKNVDDERTLVAYANEQYLTLGENDVDGGRDIVYSVDTQQTSPQLAADVFNQYADRYAQGEHIRPQDVEIALQQRNQSVQPAPETTIPEPPQRRQPESELAQPTATSEKDVAVPVSEQQETTPEIQTEQQPEMFNGIEYGGFQREIRLPEKQPESQPEPQTEPATEPVQPTPPTAEKVQPAPQPDVEEPELSRPETLEQPQPILDLAYEKPPKHLQSRYIVAENGQYLSADNHTTVLFEDKGNALKTAKSDQQTIQDMLEVAKAKGWDSIKISGSPEFKSMMYVAAESQGIKTTGYKPTPADLAMVEKLREDRSLNGIQSTHKPELDPSKQPEKPDVAALSAADKLKTQSAMPDERQINSSPIADTEAAPKIESLGNKTIQPEVLRSSQEMTTAALSPEVANAKAAYNQKAQQLSEPNQARLKAYERNTMDVLRDVQGDARNHALRNYYEYTTNAMNGTELNLPQPMQNRAPTHHQAHEPQQSNSQDFEMER</sequence>
<accession>A0A238HHW5</accession>
<dbReference type="CDD" id="cd01029">
    <property type="entry name" value="TOPRIM_primases"/>
    <property type="match status" value="1"/>
</dbReference>
<evidence type="ECO:0000256" key="1">
    <source>
        <dbReference type="SAM" id="MobiDB-lite"/>
    </source>
</evidence>
<dbReference type="STRING" id="1522312.GCA_900177895_01566"/>
<evidence type="ECO:0000259" key="3">
    <source>
        <dbReference type="Pfam" id="PF13362"/>
    </source>
</evidence>
<feature type="compositionally biased region" description="Polar residues" evidence="1">
    <location>
        <begin position="1123"/>
        <end position="1136"/>
    </location>
</feature>
<reference evidence="5" key="1">
    <citation type="submission" date="2017-05" db="EMBL/GenBank/DDBJ databases">
        <authorList>
            <person name="Song R."/>
            <person name="Chenine A.L."/>
            <person name="Ruprecht R.M."/>
        </authorList>
    </citation>
    <scope>NUCLEOTIDE SEQUENCE</scope>
    <source>
        <strain evidence="5">Kingella_eburonensis</strain>
    </source>
</reference>
<feature type="compositionally biased region" description="Low complexity" evidence="1">
    <location>
        <begin position="798"/>
        <end position="812"/>
    </location>
</feature>
<evidence type="ECO:0000259" key="2">
    <source>
        <dbReference type="Pfam" id="PF08707"/>
    </source>
</evidence>
<feature type="compositionally biased region" description="Polar residues" evidence="1">
    <location>
        <begin position="1100"/>
        <end position="1115"/>
    </location>
</feature>
<evidence type="ECO:0000313" key="5">
    <source>
        <dbReference type="EMBL" id="SMQ13077.1"/>
    </source>
</evidence>
<feature type="region of interest" description="Disordered" evidence="1">
    <location>
        <begin position="960"/>
        <end position="982"/>
    </location>
</feature>
<dbReference type="Pfam" id="PF13362">
    <property type="entry name" value="Toprim_3"/>
    <property type="match status" value="1"/>
</dbReference>
<keyword evidence="5" id="KW-0548">Nucleotidyltransferase</keyword>
<dbReference type="GO" id="GO:0016779">
    <property type="term" value="F:nucleotidyltransferase activity"/>
    <property type="evidence" value="ECO:0007669"/>
    <property type="project" value="UniProtKB-KW"/>
</dbReference>
<dbReference type="InterPro" id="IPR040677">
    <property type="entry name" value="LPD7"/>
</dbReference>
<dbReference type="GO" id="GO:0016817">
    <property type="term" value="F:hydrolase activity, acting on acid anhydrides"/>
    <property type="evidence" value="ECO:0007669"/>
    <property type="project" value="InterPro"/>
</dbReference>
<feature type="region of interest" description="Disordered" evidence="1">
    <location>
        <begin position="1100"/>
        <end position="1136"/>
    </location>
</feature>
<keyword evidence="5" id="KW-0808">Transferase</keyword>
<reference evidence="6 7" key="2">
    <citation type="submission" date="2017-06" db="EMBL/GenBank/DDBJ databases">
        <authorList>
            <person name="Kim H.J."/>
            <person name="Triplett B.A."/>
        </authorList>
    </citation>
    <scope>NUCLEOTIDE SEQUENCE [LARGE SCALE GENOMIC DNA]</scope>
    <source>
        <strain evidence="6">Kingella_eburonensis</strain>
    </source>
</reference>
<dbReference type="RefSeq" id="WP_257874978.1">
    <property type="nucleotide sequence ID" value="NZ_FXUV02000047.1"/>
</dbReference>
<dbReference type="InterPro" id="IPR014819">
    <property type="entry name" value="PriCT_2"/>
</dbReference>
<name>A0A238HHW5_9NEIS</name>
<dbReference type="AlphaFoldDB" id="A0A238HHW5"/>
<feature type="domain" description="Toprim" evidence="3">
    <location>
        <begin position="215"/>
        <end position="330"/>
    </location>
</feature>
<feature type="compositionally biased region" description="Basic and acidic residues" evidence="1">
    <location>
        <begin position="788"/>
        <end position="797"/>
    </location>
</feature>
<feature type="compositionally biased region" description="Basic and acidic residues" evidence="1">
    <location>
        <begin position="966"/>
        <end position="980"/>
    </location>
</feature>
<protein>
    <submittedName>
        <fullName evidence="5">DNA primase TraC</fullName>
        <ecNumber evidence="5">2.7.7.-</ecNumber>
    </submittedName>
</protein>